<keyword evidence="2" id="KW-1185">Reference proteome</keyword>
<sequence>MLKYIVLALIGFGIYIGVTYQDQFSDLTNSRSFEDVRDVYEDVKDQAMDDFSAISDKVEDLQN</sequence>
<protein>
    <recommendedName>
        <fullName evidence="3">YtxH domain-containing protein</fullName>
    </recommendedName>
</protein>
<evidence type="ECO:0000313" key="2">
    <source>
        <dbReference type="Proteomes" id="UP000240987"/>
    </source>
</evidence>
<dbReference type="RefSeq" id="WP_107244114.1">
    <property type="nucleotide sequence ID" value="NZ_PYMJ01000022.1"/>
</dbReference>
<evidence type="ECO:0000313" key="1">
    <source>
        <dbReference type="EMBL" id="PSU46331.1"/>
    </source>
</evidence>
<reference evidence="1 2" key="1">
    <citation type="submission" date="2018-01" db="EMBL/GenBank/DDBJ databases">
        <title>Whole genome sequencing of Histamine producing bacteria.</title>
        <authorList>
            <person name="Butler K."/>
        </authorList>
    </citation>
    <scope>NUCLEOTIDE SEQUENCE [LARGE SCALE GENOMIC DNA]</scope>
    <source>
        <strain evidence="1 2">JCM 12947</strain>
    </source>
</reference>
<proteinExistence type="predicted"/>
<dbReference type="Proteomes" id="UP000240987">
    <property type="component" value="Unassembled WGS sequence"/>
</dbReference>
<comment type="caution">
    <text evidence="1">The sequence shown here is derived from an EMBL/GenBank/DDBJ whole genome shotgun (WGS) entry which is preliminary data.</text>
</comment>
<dbReference type="AlphaFoldDB" id="A0A2T3JBS8"/>
<accession>A0A2T3JBS8</accession>
<gene>
    <name evidence="1" type="ORF">C9J12_18805</name>
</gene>
<dbReference type="EMBL" id="PYMJ01000022">
    <property type="protein sequence ID" value="PSU46331.1"/>
    <property type="molecule type" value="Genomic_DNA"/>
</dbReference>
<organism evidence="1 2">
    <name type="scientific">Photobacterium frigidiphilum</name>
    <dbReference type="NCBI Taxonomy" id="264736"/>
    <lineage>
        <taxon>Bacteria</taxon>
        <taxon>Pseudomonadati</taxon>
        <taxon>Pseudomonadota</taxon>
        <taxon>Gammaproteobacteria</taxon>
        <taxon>Vibrionales</taxon>
        <taxon>Vibrionaceae</taxon>
        <taxon>Photobacterium</taxon>
    </lineage>
</organism>
<dbReference type="OrthoDB" id="5823330at2"/>
<evidence type="ECO:0008006" key="3">
    <source>
        <dbReference type="Google" id="ProtNLM"/>
    </source>
</evidence>
<name>A0A2T3JBS8_9GAMM</name>